<evidence type="ECO:0000259" key="21">
    <source>
        <dbReference type="PROSITE" id="PS51385"/>
    </source>
</evidence>
<comment type="cofactor">
    <cofactor evidence="18 19">
        <name>K(+)</name>
        <dbReference type="ChEBI" id="CHEBI:29103"/>
    </cofactor>
    <text evidence="18 19">Binds 1 potassium ion per subunit.</text>
</comment>
<keyword evidence="9 18" id="KW-0630">Potassium</keyword>
<dbReference type="HAMAP" id="MF_01965">
    <property type="entry name" value="NADHX_dehydratase"/>
    <property type="match status" value="1"/>
</dbReference>
<dbReference type="Pfam" id="PF01256">
    <property type="entry name" value="Carb_kinase"/>
    <property type="match status" value="1"/>
</dbReference>
<dbReference type="InterPro" id="IPR000631">
    <property type="entry name" value="CARKD"/>
</dbReference>
<comment type="cofactor">
    <cofactor evidence="17">
        <name>Mg(2+)</name>
        <dbReference type="ChEBI" id="CHEBI:18420"/>
    </cofactor>
</comment>
<protein>
    <recommendedName>
        <fullName evidence="19">Bifunctional NAD(P)H-hydrate repair enzyme</fullName>
    </recommendedName>
    <alternativeName>
        <fullName evidence="19">Nicotinamide nucleotide repair protein</fullName>
    </alternativeName>
    <domain>
        <recommendedName>
            <fullName evidence="19">ADP-dependent (S)-NAD(P)H-hydrate dehydratase</fullName>
            <ecNumber evidence="19">4.2.1.136</ecNumber>
        </recommendedName>
        <alternativeName>
            <fullName evidence="19">ADP-dependent NAD(P)HX dehydratase</fullName>
        </alternativeName>
    </domain>
    <domain>
        <recommendedName>
            <fullName evidence="19">NAD(P)H-hydrate epimerase</fullName>
            <ecNumber evidence="19">5.1.99.6</ecNumber>
        </recommendedName>
    </domain>
</protein>
<dbReference type="GO" id="GO:0046872">
    <property type="term" value="F:metal ion binding"/>
    <property type="evidence" value="ECO:0007669"/>
    <property type="project" value="UniProtKB-UniRule"/>
</dbReference>
<dbReference type="SUPFAM" id="SSF53613">
    <property type="entry name" value="Ribokinase-like"/>
    <property type="match status" value="1"/>
</dbReference>
<keyword evidence="11 18" id="KW-0413">Isomerase</keyword>
<comment type="similarity">
    <text evidence="4 19">In the C-terminal section; belongs to the NnrD/CARKD family.</text>
</comment>
<feature type="binding site" evidence="18">
    <location>
        <position position="64"/>
    </location>
    <ligand>
        <name>K(+)</name>
        <dbReference type="ChEBI" id="CHEBI:29103"/>
    </ligand>
</feature>
<keyword evidence="23" id="KW-1185">Reference proteome</keyword>
<evidence type="ECO:0000313" key="22">
    <source>
        <dbReference type="EMBL" id="KFZ31034.1"/>
    </source>
</evidence>
<evidence type="ECO:0000256" key="12">
    <source>
        <dbReference type="ARBA" id="ARBA00023239"/>
    </source>
</evidence>
<dbReference type="EC" id="5.1.99.6" evidence="19"/>
<evidence type="ECO:0000256" key="7">
    <source>
        <dbReference type="ARBA" id="ARBA00022840"/>
    </source>
</evidence>
<dbReference type="GO" id="GO:0046496">
    <property type="term" value="P:nicotinamide nucleotide metabolic process"/>
    <property type="evidence" value="ECO:0007669"/>
    <property type="project" value="UniProtKB-UniRule"/>
</dbReference>
<comment type="similarity">
    <text evidence="18">Belongs to the NnrE/AIBP family.</text>
</comment>
<evidence type="ECO:0000256" key="4">
    <source>
        <dbReference type="ARBA" id="ARBA00009524"/>
    </source>
</evidence>
<comment type="similarity">
    <text evidence="3 19">In the N-terminal section; belongs to the NnrE/AIBP family.</text>
</comment>
<evidence type="ECO:0000313" key="23">
    <source>
        <dbReference type="Proteomes" id="UP000054363"/>
    </source>
</evidence>
<dbReference type="EC" id="4.2.1.136" evidence="19"/>
<comment type="catalytic activity">
    <reaction evidence="16 17 19">
        <text>(6S)-NADPHX + ADP = AMP + phosphate + NADPH + H(+)</text>
        <dbReference type="Rhea" id="RHEA:32235"/>
        <dbReference type="ChEBI" id="CHEBI:15378"/>
        <dbReference type="ChEBI" id="CHEBI:43474"/>
        <dbReference type="ChEBI" id="CHEBI:57783"/>
        <dbReference type="ChEBI" id="CHEBI:64076"/>
        <dbReference type="ChEBI" id="CHEBI:456215"/>
        <dbReference type="ChEBI" id="CHEBI:456216"/>
        <dbReference type="EC" id="4.2.1.136"/>
    </reaction>
</comment>
<evidence type="ECO:0000256" key="17">
    <source>
        <dbReference type="HAMAP-Rule" id="MF_01965"/>
    </source>
</evidence>
<dbReference type="RefSeq" id="WP_034775086.1">
    <property type="nucleotide sequence ID" value="NZ_JPER01000002.1"/>
</dbReference>
<feature type="binding site" evidence="18">
    <location>
        <begin position="63"/>
        <end position="67"/>
    </location>
    <ligand>
        <name>(6S)-NADPHX</name>
        <dbReference type="ChEBI" id="CHEBI:64076"/>
    </ligand>
</feature>
<dbReference type="SUPFAM" id="SSF64153">
    <property type="entry name" value="YjeF N-terminal domain-like"/>
    <property type="match status" value="1"/>
</dbReference>
<comment type="caution">
    <text evidence="22">The sequence shown here is derived from an EMBL/GenBank/DDBJ whole genome shotgun (WGS) entry which is preliminary data.</text>
</comment>
<evidence type="ECO:0000256" key="14">
    <source>
        <dbReference type="ARBA" id="ARBA00025153"/>
    </source>
</evidence>
<dbReference type="Proteomes" id="UP000054363">
    <property type="component" value="Unassembled WGS sequence"/>
</dbReference>
<feature type="binding site" evidence="18">
    <location>
        <position position="127"/>
    </location>
    <ligand>
        <name>K(+)</name>
        <dbReference type="ChEBI" id="CHEBI:29103"/>
    </ligand>
</feature>
<evidence type="ECO:0000259" key="20">
    <source>
        <dbReference type="PROSITE" id="PS51383"/>
    </source>
</evidence>
<dbReference type="NCBIfam" id="TIGR00196">
    <property type="entry name" value="yjeF_cterm"/>
    <property type="match status" value="1"/>
</dbReference>
<evidence type="ECO:0000256" key="5">
    <source>
        <dbReference type="ARBA" id="ARBA00022723"/>
    </source>
</evidence>
<evidence type="ECO:0000256" key="15">
    <source>
        <dbReference type="ARBA" id="ARBA00048238"/>
    </source>
</evidence>
<dbReference type="GO" id="GO:0110051">
    <property type="term" value="P:metabolite repair"/>
    <property type="evidence" value="ECO:0007669"/>
    <property type="project" value="TreeGrafter"/>
</dbReference>
<keyword evidence="6 17" id="KW-0547">Nucleotide-binding</keyword>
<evidence type="ECO:0000256" key="6">
    <source>
        <dbReference type="ARBA" id="ARBA00022741"/>
    </source>
</evidence>
<feature type="binding site" evidence="17">
    <location>
        <position position="447"/>
    </location>
    <ligand>
        <name>AMP</name>
        <dbReference type="ChEBI" id="CHEBI:456215"/>
    </ligand>
</feature>
<comment type="function">
    <text evidence="14 19">Bifunctional enzyme that catalyzes the epimerization of the S- and R-forms of NAD(P)HX and the dehydration of the S-form of NAD(P)HX at the expense of ADP, which is converted to AMP. This allows the repair of both epimers of NAD(P)HX, a damaged form of NAD(P)H that is a result of enzymatic or heat-dependent hydration.</text>
</comment>
<evidence type="ECO:0000256" key="1">
    <source>
        <dbReference type="ARBA" id="ARBA00000013"/>
    </source>
</evidence>
<keyword evidence="13" id="KW-0511">Multifunctional enzyme</keyword>
<sequence>MALSRSQLIYRTGQVREGEQDAAASLDISEKQLMQRAAQACLEHIRQVQQLPARLLILCGPGNNGGDGWVLARLARDAGYEVQVAAAQASSALAQQACEVWRDQGGKVTALAEVSETILAGADLIVDALLGTGLSRDLSDDYLQLTRQLNDFSACHRAYVLSVDCPTGLNSDTGQPMPVAVKADATITMVALKAGLVTGQAATYCGVLELAELGIGEAFQRRQRPVATSLNARHVSGRLQPRAGASHKGQHGHVLIVGGYKGMSGAAIMAGQAALRCGAGKVSVLTHLQSHPIVAGAQPELMVHPLDAATADDSGLEDLLSQADVVVLGPGLGKAEWGQSLFDQVSRWEGCLVMDADALNLLANGKQKPAAAANWLLTPHPGEAGRLLRCSAAEIEQDRYGAVRELADKFNAQVLLKGAGSLIAAPGDSLIQVCRQGSPALATGGSGDVLSGIIGALLAQQIPVEEVLAIAAWLHGSAGELAAKQGERGTLPTDLLYFLRRLVNPHQQLTSLTDNA</sequence>
<comment type="similarity">
    <text evidence="17">Belongs to the NnrD/CARKD family.</text>
</comment>
<dbReference type="PROSITE" id="PS51383">
    <property type="entry name" value="YJEF_C_3"/>
    <property type="match status" value="1"/>
</dbReference>
<feature type="binding site" evidence="17">
    <location>
        <position position="448"/>
    </location>
    <ligand>
        <name>(6S)-NADPHX</name>
        <dbReference type="ChEBI" id="CHEBI:64076"/>
    </ligand>
</feature>
<evidence type="ECO:0000256" key="9">
    <source>
        <dbReference type="ARBA" id="ARBA00022958"/>
    </source>
</evidence>
<feature type="domain" description="YjeF N-terminal" evidence="21">
    <location>
        <begin position="15"/>
        <end position="221"/>
    </location>
</feature>
<dbReference type="STRING" id="435908.IDSA_06010"/>
<feature type="binding site" evidence="18">
    <location>
        <position position="164"/>
    </location>
    <ligand>
        <name>(6S)-NADPHX</name>
        <dbReference type="ChEBI" id="CHEBI:64076"/>
    </ligand>
</feature>
<evidence type="ECO:0000256" key="3">
    <source>
        <dbReference type="ARBA" id="ARBA00006001"/>
    </source>
</evidence>
<name>A0A094IYW0_9GAMM</name>
<dbReference type="Gene3D" id="3.40.50.10260">
    <property type="entry name" value="YjeF N-terminal domain"/>
    <property type="match status" value="1"/>
</dbReference>
<feature type="binding site" evidence="18">
    <location>
        <position position="167"/>
    </location>
    <ligand>
        <name>K(+)</name>
        <dbReference type="ChEBI" id="CHEBI:29103"/>
    </ligand>
</feature>
<dbReference type="Pfam" id="PF03853">
    <property type="entry name" value="YjeF_N"/>
    <property type="match status" value="1"/>
</dbReference>
<comment type="subunit">
    <text evidence="17">Homotetramer.</text>
</comment>
<reference evidence="22 23" key="1">
    <citation type="submission" date="2014-06" db="EMBL/GenBank/DDBJ databases">
        <title>The draft genome sequence of Idiomarina salinarum ISL-52.</title>
        <authorList>
            <person name="Du J."/>
            <person name="Shao Z."/>
        </authorList>
    </citation>
    <scope>NUCLEOTIDE SEQUENCE [LARGE SCALE GENOMIC DNA]</scope>
    <source>
        <strain evidence="22 23">ISL-52</strain>
    </source>
</reference>
<dbReference type="InterPro" id="IPR036652">
    <property type="entry name" value="YjeF_N_dom_sf"/>
</dbReference>
<dbReference type="GO" id="GO:0005524">
    <property type="term" value="F:ATP binding"/>
    <property type="evidence" value="ECO:0007669"/>
    <property type="project" value="UniProtKB-UniRule"/>
</dbReference>
<dbReference type="PIRSF" id="PIRSF017184">
    <property type="entry name" value="Nnr"/>
    <property type="match status" value="1"/>
</dbReference>
<feature type="domain" description="YjeF C-terminal" evidence="20">
    <location>
        <begin position="231"/>
        <end position="506"/>
    </location>
</feature>
<feature type="binding site" evidence="18">
    <location>
        <begin position="131"/>
        <end position="137"/>
    </location>
    <ligand>
        <name>(6S)-NADPHX</name>
        <dbReference type="ChEBI" id="CHEBI:64076"/>
    </ligand>
</feature>
<dbReference type="InterPro" id="IPR004443">
    <property type="entry name" value="YjeF_N_dom"/>
</dbReference>
<evidence type="ECO:0000256" key="10">
    <source>
        <dbReference type="ARBA" id="ARBA00023027"/>
    </source>
</evidence>
<dbReference type="Gene3D" id="3.40.1190.20">
    <property type="match status" value="1"/>
</dbReference>
<evidence type="ECO:0000256" key="2">
    <source>
        <dbReference type="ARBA" id="ARBA00000909"/>
    </source>
</evidence>
<evidence type="ECO:0000256" key="16">
    <source>
        <dbReference type="ARBA" id="ARBA00049209"/>
    </source>
</evidence>
<gene>
    <name evidence="18" type="primary">nnrE</name>
    <name evidence="17" type="synonym">nnrD</name>
    <name evidence="22" type="ORF">IDSA_06010</name>
</gene>
<dbReference type="AlphaFoldDB" id="A0A094IYW0"/>
<dbReference type="PROSITE" id="PS01050">
    <property type="entry name" value="YJEF_C_2"/>
    <property type="match status" value="1"/>
</dbReference>
<feature type="binding site" evidence="17">
    <location>
        <begin position="417"/>
        <end position="421"/>
    </location>
    <ligand>
        <name>AMP</name>
        <dbReference type="ChEBI" id="CHEBI:456215"/>
    </ligand>
</feature>
<dbReference type="PANTHER" id="PTHR12592:SF0">
    <property type="entry name" value="ATP-DEPENDENT (S)-NAD(P)H-HYDRATE DEHYDRATASE"/>
    <property type="match status" value="1"/>
</dbReference>
<dbReference type="GO" id="GO:0052855">
    <property type="term" value="F:ADP-dependent NAD(P)H-hydrate dehydratase activity"/>
    <property type="evidence" value="ECO:0007669"/>
    <property type="project" value="UniProtKB-UniRule"/>
</dbReference>
<dbReference type="eggNOG" id="COG0062">
    <property type="taxonomic scope" value="Bacteria"/>
</dbReference>
<comment type="function">
    <text evidence="17">Catalyzes the dehydration of the S-form of NAD(P)HX at the expense of ADP, which is converted to AMP. Together with NAD(P)HX epimerase, which catalyzes the epimerization of the S- and R-forms, the enzyme allows the repair of both epimers of NAD(P)HX, a damaged form of NAD(P)H that is a result of enzymatic or heat-dependent hydration.</text>
</comment>
<dbReference type="NCBIfam" id="TIGR00197">
    <property type="entry name" value="yjeF_nterm"/>
    <property type="match status" value="1"/>
</dbReference>
<comment type="catalytic activity">
    <reaction evidence="15 17 19">
        <text>(6S)-NADHX + ADP = AMP + phosphate + NADH + H(+)</text>
        <dbReference type="Rhea" id="RHEA:32223"/>
        <dbReference type="ChEBI" id="CHEBI:15378"/>
        <dbReference type="ChEBI" id="CHEBI:43474"/>
        <dbReference type="ChEBI" id="CHEBI:57945"/>
        <dbReference type="ChEBI" id="CHEBI:64074"/>
        <dbReference type="ChEBI" id="CHEBI:456215"/>
        <dbReference type="ChEBI" id="CHEBI:456216"/>
        <dbReference type="EC" id="4.2.1.136"/>
    </reaction>
</comment>
<keyword evidence="7 17" id="KW-0067">ATP-binding</keyword>
<keyword evidence="10 17" id="KW-0520">NAD</keyword>
<feature type="binding site" evidence="17">
    <location>
        <position position="380"/>
    </location>
    <ligand>
        <name>(6S)-NADPHX</name>
        <dbReference type="ChEBI" id="CHEBI:64076"/>
    </ligand>
</feature>
<keyword evidence="12 17" id="KW-0456">Lyase</keyword>
<dbReference type="PANTHER" id="PTHR12592">
    <property type="entry name" value="ATP-DEPENDENT (S)-NAD(P)H-HYDRATE DEHYDRATASE FAMILY MEMBER"/>
    <property type="match status" value="1"/>
</dbReference>
<dbReference type="EMBL" id="JPER01000002">
    <property type="protein sequence ID" value="KFZ31034.1"/>
    <property type="molecule type" value="Genomic_DNA"/>
</dbReference>
<evidence type="ECO:0000256" key="11">
    <source>
        <dbReference type="ARBA" id="ARBA00023235"/>
    </source>
</evidence>
<dbReference type="GO" id="GO:0052856">
    <property type="term" value="F:NAD(P)HX epimerase activity"/>
    <property type="evidence" value="ECO:0007669"/>
    <property type="project" value="UniProtKB-UniRule"/>
</dbReference>
<dbReference type="InterPro" id="IPR030677">
    <property type="entry name" value="Nnr"/>
</dbReference>
<dbReference type="InterPro" id="IPR017953">
    <property type="entry name" value="Carbohydrate_kinase_pred_CS"/>
</dbReference>
<evidence type="ECO:0000256" key="18">
    <source>
        <dbReference type="HAMAP-Rule" id="MF_01966"/>
    </source>
</evidence>
<accession>A0A094IYW0</accession>
<keyword evidence="8 17" id="KW-0521">NADP</keyword>
<feature type="binding site" evidence="17">
    <location>
        <position position="266"/>
    </location>
    <ligand>
        <name>(6S)-NADPHX</name>
        <dbReference type="ChEBI" id="CHEBI:64076"/>
    </ligand>
</feature>
<proteinExistence type="inferred from homology"/>
<dbReference type="PROSITE" id="PS51385">
    <property type="entry name" value="YJEF_N"/>
    <property type="match status" value="1"/>
</dbReference>
<comment type="function">
    <text evidence="18">Catalyzes the epimerization of the S- and R-forms of NAD(P)HX, a damaged form of NAD(P)H that is a result of enzymatic or heat-dependent hydration. This is a prerequisite for the S-specific NAD(P)H-hydrate dehydratase to allow the repair of both epimers of NAD(P)HX.</text>
</comment>
<organism evidence="22 23">
    <name type="scientific">Pseudidiomarina salinarum</name>
    <dbReference type="NCBI Taxonomy" id="435908"/>
    <lineage>
        <taxon>Bacteria</taxon>
        <taxon>Pseudomonadati</taxon>
        <taxon>Pseudomonadota</taxon>
        <taxon>Gammaproteobacteria</taxon>
        <taxon>Alteromonadales</taxon>
        <taxon>Idiomarinaceae</taxon>
        <taxon>Pseudidiomarina</taxon>
    </lineage>
</organism>
<evidence type="ECO:0000256" key="8">
    <source>
        <dbReference type="ARBA" id="ARBA00022857"/>
    </source>
</evidence>
<dbReference type="CDD" id="cd01171">
    <property type="entry name" value="YXKO-related"/>
    <property type="match status" value="1"/>
</dbReference>
<evidence type="ECO:0000256" key="19">
    <source>
        <dbReference type="PIRNR" id="PIRNR017184"/>
    </source>
</evidence>
<keyword evidence="5 18" id="KW-0479">Metal-binding</keyword>
<feature type="binding site" evidence="17">
    <location>
        <position position="331"/>
    </location>
    <ligand>
        <name>(6S)-NADPHX</name>
        <dbReference type="ChEBI" id="CHEBI:64076"/>
    </ligand>
</feature>
<feature type="binding site" evidence="18">
    <location>
        <position position="142"/>
    </location>
    <ligand>
        <name>(6S)-NADPHX</name>
        <dbReference type="ChEBI" id="CHEBI:64076"/>
    </ligand>
</feature>
<evidence type="ECO:0000256" key="13">
    <source>
        <dbReference type="ARBA" id="ARBA00023268"/>
    </source>
</evidence>
<dbReference type="InterPro" id="IPR029056">
    <property type="entry name" value="Ribokinase-like"/>
</dbReference>
<dbReference type="HAMAP" id="MF_01966">
    <property type="entry name" value="NADHX_epimerase"/>
    <property type="match status" value="1"/>
</dbReference>
<comment type="catalytic activity">
    <reaction evidence="2 18 19">
        <text>(6R)-NADPHX = (6S)-NADPHX</text>
        <dbReference type="Rhea" id="RHEA:32227"/>
        <dbReference type="ChEBI" id="CHEBI:64076"/>
        <dbReference type="ChEBI" id="CHEBI:64077"/>
        <dbReference type="EC" id="5.1.99.6"/>
    </reaction>
</comment>
<comment type="catalytic activity">
    <reaction evidence="1 18 19">
        <text>(6R)-NADHX = (6S)-NADHX</text>
        <dbReference type="Rhea" id="RHEA:32215"/>
        <dbReference type="ChEBI" id="CHEBI:64074"/>
        <dbReference type="ChEBI" id="CHEBI:64075"/>
        <dbReference type="EC" id="5.1.99.6"/>
    </reaction>
</comment>
<dbReference type="eggNOG" id="COG0063">
    <property type="taxonomic scope" value="Bacteria"/>
</dbReference>